<evidence type="ECO:0000313" key="3">
    <source>
        <dbReference type="Proteomes" id="UP000245884"/>
    </source>
</evidence>
<keyword evidence="1" id="KW-0732">Signal</keyword>
<proteinExistence type="predicted"/>
<feature type="chain" id="PRO_5016353363" evidence="1">
    <location>
        <begin position="19"/>
        <end position="148"/>
    </location>
</feature>
<evidence type="ECO:0000256" key="1">
    <source>
        <dbReference type="SAM" id="SignalP"/>
    </source>
</evidence>
<dbReference type="RefSeq" id="XP_025359050.1">
    <property type="nucleotide sequence ID" value="XM_025509454.1"/>
</dbReference>
<sequence>MLCPLVLFLVAFAPVSHAKHRICSWQDQGLLSPAHYGYTRFCLANLTRYNETQGGYFCWNSSEHVADYGFLGPQKLEFASPCGTGGYAKDYWCDSMQYWGVCVGQAGEEVNPDKIRCFYIGQDDDCEWPKTFDENSVPTQVDIWQKQG</sequence>
<feature type="signal peptide" evidence="1">
    <location>
        <begin position="1"/>
        <end position="18"/>
    </location>
</feature>
<evidence type="ECO:0000313" key="2">
    <source>
        <dbReference type="EMBL" id="PWN24438.1"/>
    </source>
</evidence>
<reference evidence="2 3" key="1">
    <citation type="journal article" date="2018" name="Mol. Biol. Evol.">
        <title>Broad Genomic Sampling Reveals a Smut Pathogenic Ancestry of the Fungal Clade Ustilaginomycotina.</title>
        <authorList>
            <person name="Kijpornyongpan T."/>
            <person name="Mondo S.J."/>
            <person name="Barry K."/>
            <person name="Sandor L."/>
            <person name="Lee J."/>
            <person name="Lipzen A."/>
            <person name="Pangilinan J."/>
            <person name="LaButti K."/>
            <person name="Hainaut M."/>
            <person name="Henrissat B."/>
            <person name="Grigoriev I.V."/>
            <person name="Spatafora J.W."/>
            <person name="Aime M.C."/>
        </authorList>
    </citation>
    <scope>NUCLEOTIDE SEQUENCE [LARGE SCALE GENOMIC DNA]</scope>
    <source>
        <strain evidence="2 3">MCA 5214</strain>
    </source>
</reference>
<name>A0A316UHS1_9BASI</name>
<dbReference type="AlphaFoldDB" id="A0A316UHS1"/>
<organism evidence="2 3">
    <name type="scientific">Jaminaea rosea</name>
    <dbReference type="NCBI Taxonomy" id="1569628"/>
    <lineage>
        <taxon>Eukaryota</taxon>
        <taxon>Fungi</taxon>
        <taxon>Dikarya</taxon>
        <taxon>Basidiomycota</taxon>
        <taxon>Ustilaginomycotina</taxon>
        <taxon>Exobasidiomycetes</taxon>
        <taxon>Microstromatales</taxon>
        <taxon>Microstromatales incertae sedis</taxon>
        <taxon>Jaminaea</taxon>
    </lineage>
</organism>
<accession>A0A316UHS1</accession>
<dbReference type="GeneID" id="37031277"/>
<keyword evidence="3" id="KW-1185">Reference proteome</keyword>
<dbReference type="Proteomes" id="UP000245884">
    <property type="component" value="Unassembled WGS sequence"/>
</dbReference>
<protein>
    <submittedName>
        <fullName evidence="2">Uncharacterized protein</fullName>
    </submittedName>
</protein>
<gene>
    <name evidence="2" type="ORF">BDZ90DRAFT_282373</name>
</gene>
<dbReference type="EMBL" id="KZ819681">
    <property type="protein sequence ID" value="PWN24438.1"/>
    <property type="molecule type" value="Genomic_DNA"/>
</dbReference>